<evidence type="ECO:0000313" key="1">
    <source>
        <dbReference type="EMBL" id="MXO55443.1"/>
    </source>
</evidence>
<sequence length="135" mass="14589">MKLPNNAHVAIVDGENFIVMQNTGQIFEPKLKQVAKPDLDATNFSAGVKHQDDGGQKTGATDLTELAHGTAAAEWLNSKALSGDISDLLVIADPKTLGEMRRHYHSELEKRLVGEIAKTMTGEPTDRIEKAIIAA</sequence>
<protein>
    <submittedName>
        <fullName evidence="1">Attachment protein</fullName>
    </submittedName>
</protein>
<organism evidence="1 2">
    <name type="scientific">Pontixanthobacter gangjinensis</name>
    <dbReference type="NCBI Taxonomy" id="1028742"/>
    <lineage>
        <taxon>Bacteria</taxon>
        <taxon>Pseudomonadati</taxon>
        <taxon>Pseudomonadota</taxon>
        <taxon>Alphaproteobacteria</taxon>
        <taxon>Sphingomonadales</taxon>
        <taxon>Erythrobacteraceae</taxon>
        <taxon>Pontixanthobacter</taxon>
    </lineage>
</organism>
<dbReference type="OrthoDB" id="9812459at2"/>
<name>A0A6I4SIJ7_9SPHN</name>
<dbReference type="RefSeq" id="WP_160596766.1">
    <property type="nucleotide sequence ID" value="NZ_WTYS01000001.1"/>
</dbReference>
<evidence type="ECO:0000313" key="2">
    <source>
        <dbReference type="Proteomes" id="UP000468943"/>
    </source>
</evidence>
<dbReference type="InterPro" id="IPR041374">
    <property type="entry name" value="BaeRF_family12"/>
</dbReference>
<accession>A0A6I4SIJ7</accession>
<reference evidence="1 2" key="1">
    <citation type="submission" date="2019-12" db="EMBL/GenBank/DDBJ databases">
        <title>Genomic-based taxomic classification of the family Erythrobacteraceae.</title>
        <authorList>
            <person name="Xu L."/>
        </authorList>
    </citation>
    <scope>NUCLEOTIDE SEQUENCE [LARGE SCALE GENOMIC DNA]</scope>
    <source>
        <strain evidence="1 2">JCM 17802</strain>
    </source>
</reference>
<proteinExistence type="predicted"/>
<dbReference type="Pfam" id="PF18856">
    <property type="entry name" value="baeRF_family12"/>
    <property type="match status" value="1"/>
</dbReference>
<gene>
    <name evidence="1" type="ORF">GRI36_00975</name>
</gene>
<comment type="caution">
    <text evidence="1">The sequence shown here is derived from an EMBL/GenBank/DDBJ whole genome shotgun (WGS) entry which is preliminary data.</text>
</comment>
<dbReference type="AlphaFoldDB" id="A0A6I4SIJ7"/>
<dbReference type="Proteomes" id="UP000468943">
    <property type="component" value="Unassembled WGS sequence"/>
</dbReference>
<keyword evidence="2" id="KW-1185">Reference proteome</keyword>
<dbReference type="EMBL" id="WTYS01000001">
    <property type="protein sequence ID" value="MXO55443.1"/>
    <property type="molecule type" value="Genomic_DNA"/>
</dbReference>